<dbReference type="RefSeq" id="WP_062062059.1">
    <property type="nucleotide sequence ID" value="NZ_CP013264.1"/>
</dbReference>
<dbReference type="STRING" id="1332080.ATN00_03185"/>
<dbReference type="CDD" id="cd06558">
    <property type="entry name" value="crotonase-like"/>
    <property type="match status" value="1"/>
</dbReference>
<dbReference type="InterPro" id="IPR050136">
    <property type="entry name" value="FA_oxidation_alpha_subunit"/>
</dbReference>
<dbReference type="Proteomes" id="UP000056968">
    <property type="component" value="Chromosome"/>
</dbReference>
<dbReference type="GO" id="GO:0004300">
    <property type="term" value="F:enoyl-CoA hydratase activity"/>
    <property type="evidence" value="ECO:0007669"/>
    <property type="project" value="TreeGrafter"/>
</dbReference>
<accession>A0A0S3EVM2</accession>
<dbReference type="InterPro" id="IPR001753">
    <property type="entry name" value="Enoyl-CoA_hydra/iso"/>
</dbReference>
<protein>
    <recommendedName>
        <fullName evidence="3">Enoyl-CoA hydratase</fullName>
    </recommendedName>
</protein>
<evidence type="ECO:0000313" key="1">
    <source>
        <dbReference type="EMBL" id="ALR19462.1"/>
    </source>
</evidence>
<keyword evidence="2" id="KW-1185">Reference proteome</keyword>
<sequence length="309" mass="32677">MDNFTLDVGADGIAIVTFDMPGRSMNMISHAVQRDLGALADTIRRDRRIIGAILCSGKPSGFCAGADLKELQADIGRWGAAATQDELREALFEASDFSGRIRDLETAGKPLVAVIGGVALGGGLELALGCHYRIAIDEDGLRLGLPEATLGLMPGAGGTQRLLRLAGMSAALPYLLDGKAMRVDEALALGVIDESMERGKAFDRARQWIAEGGRNAAPWDEKGYRLPGGGPHTGAGYALFGPAIAARRGNERQNDADANILKAVYEGSQVPMDAGLRIESRYFFNTLRAPAAARRVAAFLSRNAKAPAA</sequence>
<dbReference type="PANTHER" id="PTHR43612">
    <property type="entry name" value="TRIFUNCTIONAL ENZYME SUBUNIT ALPHA"/>
    <property type="match status" value="1"/>
</dbReference>
<dbReference type="SUPFAM" id="SSF52096">
    <property type="entry name" value="ClpP/crotonase"/>
    <property type="match status" value="1"/>
</dbReference>
<name>A0A0S3EVM2_9SPHN</name>
<dbReference type="KEGG" id="sbd:ATN00_03185"/>
<evidence type="ECO:0000313" key="2">
    <source>
        <dbReference type="Proteomes" id="UP000056968"/>
    </source>
</evidence>
<reference evidence="1 2" key="1">
    <citation type="submission" date="2015-11" db="EMBL/GenBank/DDBJ databases">
        <title>A Two-component Flavoprotein Monooxygenase System MeaXY Responsible for para-Hydroxylation of 2-Methyl-6-ethylaniline and 2,6-Diethylaniline in Sphingobium baderi DE-13.</title>
        <authorList>
            <person name="Cheng M."/>
            <person name="Meng Q."/>
            <person name="Yang Y."/>
            <person name="Chu C."/>
            <person name="Yan X."/>
            <person name="He J."/>
            <person name="Li S."/>
        </authorList>
    </citation>
    <scope>NUCLEOTIDE SEQUENCE [LARGE SCALE GENOMIC DNA]</scope>
    <source>
        <strain evidence="1 2">DE-13</strain>
    </source>
</reference>
<dbReference type="PANTHER" id="PTHR43612:SF3">
    <property type="entry name" value="TRIFUNCTIONAL ENZYME SUBUNIT ALPHA, MITOCHONDRIAL"/>
    <property type="match status" value="1"/>
</dbReference>
<dbReference type="EMBL" id="CP013264">
    <property type="protein sequence ID" value="ALR19462.1"/>
    <property type="molecule type" value="Genomic_DNA"/>
</dbReference>
<gene>
    <name evidence="1" type="ORF">ATN00_03185</name>
</gene>
<organism evidence="1 2">
    <name type="scientific">Sphingobium baderi</name>
    <dbReference type="NCBI Taxonomy" id="1332080"/>
    <lineage>
        <taxon>Bacteria</taxon>
        <taxon>Pseudomonadati</taxon>
        <taxon>Pseudomonadota</taxon>
        <taxon>Alphaproteobacteria</taxon>
        <taxon>Sphingomonadales</taxon>
        <taxon>Sphingomonadaceae</taxon>
        <taxon>Sphingobium</taxon>
    </lineage>
</organism>
<evidence type="ECO:0008006" key="3">
    <source>
        <dbReference type="Google" id="ProtNLM"/>
    </source>
</evidence>
<dbReference type="Pfam" id="PF00378">
    <property type="entry name" value="ECH_1"/>
    <property type="match status" value="1"/>
</dbReference>
<dbReference type="GO" id="GO:0016509">
    <property type="term" value="F:long-chain (3S)-3-hydroxyacyl-CoA dehydrogenase (NAD+) activity"/>
    <property type="evidence" value="ECO:0007669"/>
    <property type="project" value="TreeGrafter"/>
</dbReference>
<dbReference type="InterPro" id="IPR029045">
    <property type="entry name" value="ClpP/crotonase-like_dom_sf"/>
</dbReference>
<dbReference type="Gene3D" id="3.90.226.10">
    <property type="entry name" value="2-enoyl-CoA Hydratase, Chain A, domain 1"/>
    <property type="match status" value="1"/>
</dbReference>
<dbReference type="AlphaFoldDB" id="A0A0S3EVM2"/>
<dbReference type="GO" id="GO:0006635">
    <property type="term" value="P:fatty acid beta-oxidation"/>
    <property type="evidence" value="ECO:0007669"/>
    <property type="project" value="TreeGrafter"/>
</dbReference>
<proteinExistence type="predicted"/>